<dbReference type="SUPFAM" id="SSF56235">
    <property type="entry name" value="N-terminal nucleophile aminohydrolases (Ntn hydrolases)"/>
    <property type="match status" value="1"/>
</dbReference>
<dbReference type="PIRSF" id="PIRSF009120">
    <property type="entry name" value="UCP009120_prtse"/>
    <property type="match status" value="1"/>
</dbReference>
<keyword evidence="1" id="KW-0645">Protease</keyword>
<reference evidence="1 2" key="1">
    <citation type="submission" date="2019-09" db="EMBL/GenBank/DDBJ databases">
        <title>Non-baumannii Acinetobacter spp. carrying blaNDM-1 isolated in China.</title>
        <authorList>
            <person name="Cui C."/>
            <person name="Chen C."/>
            <person name="Sun J."/>
            <person name="Liu Y."/>
        </authorList>
    </citation>
    <scope>NUCLEOTIDE SEQUENCE [LARGE SCALE GENOMIC DNA]</scope>
    <source>
        <strain evidence="1 2">HZE23-1</strain>
    </source>
</reference>
<dbReference type="GO" id="GO:0051603">
    <property type="term" value="P:proteolysis involved in protein catabolic process"/>
    <property type="evidence" value="ECO:0007669"/>
    <property type="project" value="InterPro"/>
</dbReference>
<keyword evidence="1" id="KW-0378">Hydrolase</keyword>
<dbReference type="GeneID" id="58162903"/>
<dbReference type="EMBL" id="CP044463">
    <property type="protein sequence ID" value="QIC67008.1"/>
    <property type="molecule type" value="Genomic_DNA"/>
</dbReference>
<dbReference type="InterPro" id="IPR016545">
    <property type="entry name" value="UCP009120_prtse"/>
</dbReference>
<dbReference type="Gene3D" id="3.60.20.10">
    <property type="entry name" value="Glutamine Phosphoribosylpyrophosphate, subunit 1, domain 1"/>
    <property type="match status" value="1"/>
</dbReference>
<dbReference type="GO" id="GO:0005839">
    <property type="term" value="C:proteasome core complex"/>
    <property type="evidence" value="ECO:0007669"/>
    <property type="project" value="InterPro"/>
</dbReference>
<dbReference type="RefSeq" id="WP_005222442.1">
    <property type="nucleotide sequence ID" value="NZ_CAURJC010000002.1"/>
</dbReference>
<organism evidence="1 2">
    <name type="scientific">Acinetobacter schindleri</name>
    <dbReference type="NCBI Taxonomy" id="108981"/>
    <lineage>
        <taxon>Bacteria</taxon>
        <taxon>Pseudomonadati</taxon>
        <taxon>Pseudomonadota</taxon>
        <taxon>Gammaproteobacteria</taxon>
        <taxon>Moraxellales</taxon>
        <taxon>Moraxellaceae</taxon>
        <taxon>Acinetobacter</taxon>
    </lineage>
</organism>
<dbReference type="Pfam" id="PF00227">
    <property type="entry name" value="Proteasome"/>
    <property type="match status" value="1"/>
</dbReference>
<protein>
    <submittedName>
        <fullName evidence="1">Proteasome-type protease</fullName>
    </submittedName>
</protein>
<dbReference type="InterPro" id="IPR001353">
    <property type="entry name" value="Proteasome_sua/b"/>
</dbReference>
<dbReference type="Proteomes" id="UP000503505">
    <property type="component" value="Chromosome"/>
</dbReference>
<proteinExistence type="predicted"/>
<dbReference type="InterPro" id="IPR029055">
    <property type="entry name" value="Ntn_hydrolases_N"/>
</dbReference>
<gene>
    <name evidence="1" type="ORF">FSC10_06360</name>
</gene>
<dbReference type="KEGG" id="asj:AsACE_CH01662"/>
<dbReference type="CDD" id="cd03765">
    <property type="entry name" value="proteasome_beta_bacterial"/>
    <property type="match status" value="1"/>
</dbReference>
<evidence type="ECO:0000313" key="1">
    <source>
        <dbReference type="EMBL" id="QIC67008.1"/>
    </source>
</evidence>
<name>A0A1P8PKK6_9GAMM</name>
<dbReference type="AlphaFoldDB" id="A0A1P8PKK6"/>
<dbReference type="GO" id="GO:0008233">
    <property type="term" value="F:peptidase activity"/>
    <property type="evidence" value="ECO:0007669"/>
    <property type="project" value="UniProtKB-KW"/>
</dbReference>
<keyword evidence="1" id="KW-0647">Proteasome</keyword>
<accession>A0A1P8PKK6</accession>
<evidence type="ECO:0000313" key="2">
    <source>
        <dbReference type="Proteomes" id="UP000503505"/>
    </source>
</evidence>
<sequence length="244" mass="27478">MTYCCALRLEQGMVFISDTRTNAGVDHISVFRKLYTFGIPGERVIVIQASGNLATTQAVIGHIKNQLELNQEPNILSLHTMFEVAELVGRTLKHVIESVTTDTMEQSNYYCSLLVGGQIAGQDMQLYHIYPQGNFICATSDTPYFQIGESKYGKPILDRALSYDMPLDEALRCSLISFASTLRSNVSVGMPLDVLVYHKDTFEIPAGKRIQEDDEYFTKISKQWSDTLKKGLQELPKPTLDYFQ</sequence>